<dbReference type="eggNOG" id="COG2968">
    <property type="taxonomic scope" value="Bacteria"/>
</dbReference>
<dbReference type="InterPro" id="IPR052022">
    <property type="entry name" value="26kDa_periplasmic_antigen"/>
</dbReference>
<proteinExistence type="predicted"/>
<keyword evidence="1" id="KW-0732">Signal</keyword>
<dbReference type="PANTHER" id="PTHR34387:SF1">
    <property type="entry name" value="PERIPLASMIC IMMUNOGENIC PROTEIN"/>
    <property type="match status" value="1"/>
</dbReference>
<keyword evidence="3" id="KW-1185">Reference proteome</keyword>
<gene>
    <name evidence="2" type="ORF">VHA_000666</name>
</gene>
<dbReference type="EMBL" id="ADAQ01000009">
    <property type="protein sequence ID" value="EEY73418.1"/>
    <property type="molecule type" value="Genomic_DNA"/>
</dbReference>
<dbReference type="GO" id="GO:0006974">
    <property type="term" value="P:DNA damage response"/>
    <property type="evidence" value="ECO:0007669"/>
    <property type="project" value="TreeGrafter"/>
</dbReference>
<feature type="chain" id="PRO_5003008866" description="Oxidative stress defense protein" evidence="1">
    <location>
        <begin position="24"/>
        <end position="235"/>
    </location>
</feature>
<comment type="caution">
    <text evidence="2">The sequence shown here is derived from an EMBL/GenBank/DDBJ whole genome shotgun (WGS) entry which is preliminary data.</text>
</comment>
<sequence>MKKHLIASFISATLALTAPFASASASAPEFPHLETTGIGEVVAQPDTAIINVAVSLTRDTAQAAKKASDDAIVALLGRLEKMGVARKDIESANLNIQPQYTYPKNGEPKLDGYRASRNVAVTLTDLGMLNTVLDGALADGLNRVNGIQFSSSKETELKEQARIAAIRDAQAKAASLAKGFDLDLGSVWEIRYMDTNANRPVLMRMAESSANVGASYQDAEITVRDQVEVVYKLGR</sequence>
<dbReference type="PANTHER" id="PTHR34387">
    <property type="entry name" value="SLR1258 PROTEIN"/>
    <property type="match status" value="1"/>
</dbReference>
<dbReference type="Proteomes" id="UP000003604">
    <property type="component" value="Unassembled WGS sequence"/>
</dbReference>
<dbReference type="Pfam" id="PF04402">
    <property type="entry name" value="SIMPL"/>
    <property type="match status" value="1"/>
</dbReference>
<name>D0I4K1_GRIHO</name>
<reference evidence="2 3" key="1">
    <citation type="submission" date="2009-10" db="EMBL/GenBank/DDBJ databases">
        <authorList>
            <consortium name="Los Alamos National Laboratory (LANL)"/>
            <consortium name="National Microbial Pathogen Data Resource (NMPDR)"/>
            <person name="Saunders E.H."/>
            <person name="Munk A.C."/>
            <person name="Tapia R."/>
            <person name="Green L."/>
            <person name="Rogers Y."/>
            <person name="Detter J.C."/>
            <person name="Bruce D."/>
            <person name="Brettin T.S."/>
            <person name="Colwell R.R."/>
            <person name="Huq A."/>
            <person name="Grim C.J."/>
            <person name="Hasan N.A."/>
            <person name="Bartels D."/>
            <person name="Vonstein V."/>
        </authorList>
    </citation>
    <scope>NUCLEOTIDE SEQUENCE [LARGE SCALE GENOMIC DNA]</scope>
    <source>
        <strain evidence="2 3">CIP 101886</strain>
    </source>
</reference>
<dbReference type="OrthoDB" id="5985609at2"/>
<feature type="signal peptide" evidence="1">
    <location>
        <begin position="1"/>
        <end position="23"/>
    </location>
</feature>
<organism evidence="2 3">
    <name type="scientific">Grimontia hollisae CIP 101886</name>
    <dbReference type="NCBI Taxonomy" id="675812"/>
    <lineage>
        <taxon>Bacteria</taxon>
        <taxon>Pseudomonadati</taxon>
        <taxon>Pseudomonadota</taxon>
        <taxon>Gammaproteobacteria</taxon>
        <taxon>Vibrionales</taxon>
        <taxon>Vibrionaceae</taxon>
        <taxon>Grimontia</taxon>
    </lineage>
</organism>
<evidence type="ECO:0000313" key="3">
    <source>
        <dbReference type="Proteomes" id="UP000003604"/>
    </source>
</evidence>
<dbReference type="NCBIfam" id="NF008299">
    <property type="entry name" value="PRK11087.1"/>
    <property type="match status" value="1"/>
</dbReference>
<dbReference type="Gene3D" id="3.30.70.2970">
    <property type="entry name" value="Protein of unknown function (DUF541), domain 2"/>
    <property type="match status" value="1"/>
</dbReference>
<evidence type="ECO:0000256" key="1">
    <source>
        <dbReference type="SAM" id="SignalP"/>
    </source>
</evidence>
<dbReference type="RefSeq" id="WP_005501891.1">
    <property type="nucleotide sequence ID" value="NZ_ADAQ01000009.1"/>
</dbReference>
<dbReference type="AlphaFoldDB" id="D0I4K1"/>
<protein>
    <recommendedName>
        <fullName evidence="4">Oxidative stress defense protein</fullName>
    </recommendedName>
</protein>
<dbReference type="GeneID" id="58895614"/>
<accession>D0I4K1</accession>
<evidence type="ECO:0008006" key="4">
    <source>
        <dbReference type="Google" id="ProtNLM"/>
    </source>
</evidence>
<dbReference type="Gene3D" id="3.30.110.170">
    <property type="entry name" value="Protein of unknown function (DUF541), domain 1"/>
    <property type="match status" value="1"/>
</dbReference>
<evidence type="ECO:0000313" key="2">
    <source>
        <dbReference type="EMBL" id="EEY73418.1"/>
    </source>
</evidence>
<dbReference type="InterPro" id="IPR007497">
    <property type="entry name" value="SIMPL/DUF541"/>
</dbReference>